<dbReference type="SUPFAM" id="SSF52540">
    <property type="entry name" value="P-loop containing nucleoside triphosphate hydrolases"/>
    <property type="match status" value="1"/>
</dbReference>
<reference evidence="1 2" key="1">
    <citation type="submission" date="2018-09" db="EMBL/GenBank/DDBJ databases">
        <title>Genomic Encyclopedia of Archaeal and Bacterial Type Strains, Phase II (KMG-II): from individual species to whole genera.</title>
        <authorList>
            <person name="Goeker M."/>
        </authorList>
    </citation>
    <scope>NUCLEOTIDE SEQUENCE [LARGE SCALE GENOMIC DNA]</scope>
    <source>
        <strain evidence="1 2">DSM 27148</strain>
    </source>
</reference>
<protein>
    <submittedName>
        <fullName evidence="1">Uncharacterized protein</fullName>
    </submittedName>
</protein>
<evidence type="ECO:0000313" key="2">
    <source>
        <dbReference type="Proteomes" id="UP000283387"/>
    </source>
</evidence>
<evidence type="ECO:0000313" key="1">
    <source>
        <dbReference type="EMBL" id="RKD89795.1"/>
    </source>
</evidence>
<comment type="caution">
    <text evidence="1">The sequence shown here is derived from an EMBL/GenBank/DDBJ whole genome shotgun (WGS) entry which is preliminary data.</text>
</comment>
<sequence length="210" mass="23623">MPKSSGSQNRAFNPGTTRTAVIASDQVVLANDLAKMNFKTISIRGKFGKLLGKLYIPFYIMIYGSRFHGKSTVALMFADELVKQHGYKVLYVANEEGAKGTMQEKVVRLGINSPIGIIEDYNPKLFRDYDVVFIDSTQTTDISHEEFKELKKQFPNTSFVIINQANRDGSSKGGTKWEHIVDAIMHIENQSATMEKNRFPEGSTETIKIF</sequence>
<dbReference type="EMBL" id="RAPN01000001">
    <property type="protein sequence ID" value="RKD89795.1"/>
    <property type="molecule type" value="Genomic_DNA"/>
</dbReference>
<accession>A0A419W2U5</accession>
<keyword evidence="2" id="KW-1185">Reference proteome</keyword>
<organism evidence="1 2">
    <name type="scientific">Mangrovibacterium diazotrophicum</name>
    <dbReference type="NCBI Taxonomy" id="1261403"/>
    <lineage>
        <taxon>Bacteria</taxon>
        <taxon>Pseudomonadati</taxon>
        <taxon>Bacteroidota</taxon>
        <taxon>Bacteroidia</taxon>
        <taxon>Marinilabiliales</taxon>
        <taxon>Prolixibacteraceae</taxon>
        <taxon>Mangrovibacterium</taxon>
    </lineage>
</organism>
<dbReference type="InterPro" id="IPR027417">
    <property type="entry name" value="P-loop_NTPase"/>
</dbReference>
<dbReference type="AlphaFoldDB" id="A0A419W2U5"/>
<proteinExistence type="predicted"/>
<name>A0A419W2U5_9BACT</name>
<gene>
    <name evidence="1" type="ORF">BC643_0128</name>
</gene>
<dbReference type="RefSeq" id="WP_120271245.1">
    <property type="nucleotide sequence ID" value="NZ_RAPN01000001.1"/>
</dbReference>
<dbReference type="OrthoDB" id="1119243at2"/>
<dbReference type="Proteomes" id="UP000283387">
    <property type="component" value="Unassembled WGS sequence"/>
</dbReference>
<dbReference type="Gene3D" id="3.40.50.300">
    <property type="entry name" value="P-loop containing nucleotide triphosphate hydrolases"/>
    <property type="match status" value="2"/>
</dbReference>